<feature type="non-terminal residue" evidence="2">
    <location>
        <position position="1"/>
    </location>
</feature>
<organism evidence="2">
    <name type="scientific">Tanacetum cinerariifolium</name>
    <name type="common">Dalmatian daisy</name>
    <name type="synonym">Chrysanthemum cinerariifolium</name>
    <dbReference type="NCBI Taxonomy" id="118510"/>
    <lineage>
        <taxon>Eukaryota</taxon>
        <taxon>Viridiplantae</taxon>
        <taxon>Streptophyta</taxon>
        <taxon>Embryophyta</taxon>
        <taxon>Tracheophyta</taxon>
        <taxon>Spermatophyta</taxon>
        <taxon>Magnoliopsida</taxon>
        <taxon>eudicotyledons</taxon>
        <taxon>Gunneridae</taxon>
        <taxon>Pentapetalae</taxon>
        <taxon>asterids</taxon>
        <taxon>campanulids</taxon>
        <taxon>Asterales</taxon>
        <taxon>Asteraceae</taxon>
        <taxon>Asteroideae</taxon>
        <taxon>Anthemideae</taxon>
        <taxon>Anthemidinae</taxon>
        <taxon>Tanacetum</taxon>
    </lineage>
</organism>
<protein>
    <submittedName>
        <fullName evidence="2">Uncharacterized protein</fullName>
    </submittedName>
</protein>
<feature type="compositionally biased region" description="Polar residues" evidence="1">
    <location>
        <begin position="34"/>
        <end position="52"/>
    </location>
</feature>
<name>A0A699SFG4_TANCI</name>
<evidence type="ECO:0000256" key="1">
    <source>
        <dbReference type="SAM" id="MobiDB-lite"/>
    </source>
</evidence>
<comment type="caution">
    <text evidence="2">The sequence shown here is derived from an EMBL/GenBank/DDBJ whole genome shotgun (WGS) entry which is preliminary data.</text>
</comment>
<feature type="compositionally biased region" description="Basic and acidic residues" evidence="1">
    <location>
        <begin position="14"/>
        <end position="33"/>
    </location>
</feature>
<evidence type="ECO:0000313" key="2">
    <source>
        <dbReference type="EMBL" id="GFC96282.1"/>
    </source>
</evidence>
<sequence>KPGTLKPGTFAGKKAPEVDESKASDNGRKDDQVTKISTARSSFVNAASQTPINAAGPFASTNAYE</sequence>
<dbReference type="EMBL" id="BKCJ011159285">
    <property type="protein sequence ID" value="GFC96282.1"/>
    <property type="molecule type" value="Genomic_DNA"/>
</dbReference>
<reference evidence="2" key="1">
    <citation type="journal article" date="2019" name="Sci. Rep.">
        <title>Draft genome of Tanacetum cinerariifolium, the natural source of mosquito coil.</title>
        <authorList>
            <person name="Yamashiro T."/>
            <person name="Shiraishi A."/>
            <person name="Satake H."/>
            <person name="Nakayama K."/>
        </authorList>
    </citation>
    <scope>NUCLEOTIDE SEQUENCE</scope>
</reference>
<accession>A0A699SFG4</accession>
<proteinExistence type="predicted"/>
<gene>
    <name evidence="2" type="ORF">Tci_868252</name>
</gene>
<feature type="region of interest" description="Disordered" evidence="1">
    <location>
        <begin position="1"/>
        <end position="65"/>
    </location>
</feature>
<dbReference type="AlphaFoldDB" id="A0A699SFG4"/>